<evidence type="ECO:0000313" key="2">
    <source>
        <dbReference type="Proteomes" id="UP000002457"/>
    </source>
</evidence>
<proteinExistence type="predicted"/>
<evidence type="ECO:0000313" key="1">
    <source>
        <dbReference type="EMBL" id="ACL16528.1"/>
    </source>
</evidence>
<sequence>MQRALKAEDQPAMDRLIQMLETHAQVTFQAFDDPLEAAFVAVLICLIKQGEKNAA</sequence>
<accession>B8GHC3</accession>
<dbReference type="EMBL" id="CP001338">
    <property type="protein sequence ID" value="ACL16528.1"/>
    <property type="molecule type" value="Genomic_DNA"/>
</dbReference>
<dbReference type="HOGENOM" id="CLU_3021017_0_0_2"/>
<dbReference type="Proteomes" id="UP000002457">
    <property type="component" value="Chromosome"/>
</dbReference>
<protein>
    <submittedName>
        <fullName evidence="1">Uncharacterized protein</fullName>
    </submittedName>
</protein>
<organism evidence="1 2">
    <name type="scientific">Methanosphaerula palustris (strain ATCC BAA-1556 / DSM 19958 / E1-9c)</name>
    <dbReference type="NCBI Taxonomy" id="521011"/>
    <lineage>
        <taxon>Archaea</taxon>
        <taxon>Methanobacteriati</taxon>
        <taxon>Methanobacteriota</taxon>
        <taxon>Stenosarchaea group</taxon>
        <taxon>Methanomicrobia</taxon>
        <taxon>Methanomicrobiales</taxon>
        <taxon>Methanoregulaceae</taxon>
        <taxon>Methanosphaerula</taxon>
    </lineage>
</organism>
<dbReference type="STRING" id="521011.Mpal_1188"/>
<dbReference type="eggNOG" id="arCOG07300">
    <property type="taxonomic scope" value="Archaea"/>
</dbReference>
<name>B8GHC3_METPE</name>
<gene>
    <name evidence="1" type="ordered locus">Mpal_1188</name>
</gene>
<keyword evidence="2" id="KW-1185">Reference proteome</keyword>
<dbReference type="KEGG" id="mpl:Mpal_1188"/>
<dbReference type="AlphaFoldDB" id="B8GHC3"/>
<reference evidence="1 2" key="1">
    <citation type="journal article" date="2015" name="Genome Announc.">
        <title>Complete Genome Sequence of Methanosphaerula palustris E1-9CT, a Hydrogenotrophic Methanogen Isolated from a Minerotrophic Fen Peatland.</title>
        <authorList>
            <person name="Cadillo-Quiroz H."/>
            <person name="Browne P."/>
            <person name="Kyrpides N."/>
            <person name="Woyke T."/>
            <person name="Goodwin L."/>
            <person name="Detter C."/>
            <person name="Yavitt J.B."/>
            <person name="Zinder S.H."/>
        </authorList>
    </citation>
    <scope>NUCLEOTIDE SEQUENCE [LARGE SCALE GENOMIC DNA]</scope>
    <source>
        <strain evidence="2">ATCC BAA-1556 / DSM 19958 / E1-9c</strain>
    </source>
</reference>